<feature type="domain" description="TNase-like" evidence="2">
    <location>
        <begin position="11"/>
        <end position="170"/>
    </location>
</feature>
<dbReference type="RefSeq" id="WP_249830675.1">
    <property type="nucleotide sequence ID" value="NZ_JAMGBE010000001.1"/>
</dbReference>
<comment type="caution">
    <text evidence="3">The sequence shown here is derived from an EMBL/GenBank/DDBJ whole genome shotgun (WGS) entry which is preliminary data.</text>
</comment>
<feature type="compositionally biased region" description="Basic residues" evidence="1">
    <location>
        <begin position="182"/>
        <end position="192"/>
    </location>
</feature>
<dbReference type="Proteomes" id="UP001165342">
    <property type="component" value="Unassembled WGS sequence"/>
</dbReference>
<evidence type="ECO:0000313" key="3">
    <source>
        <dbReference type="EMBL" id="MCL6729195.1"/>
    </source>
</evidence>
<feature type="compositionally biased region" description="Low complexity" evidence="1">
    <location>
        <begin position="193"/>
        <end position="205"/>
    </location>
</feature>
<dbReference type="InterPro" id="IPR035437">
    <property type="entry name" value="SNase_OB-fold_sf"/>
</dbReference>
<evidence type="ECO:0000256" key="1">
    <source>
        <dbReference type="SAM" id="MobiDB-lite"/>
    </source>
</evidence>
<dbReference type="SMART" id="SM00318">
    <property type="entry name" value="SNc"/>
    <property type="match status" value="1"/>
</dbReference>
<dbReference type="PROSITE" id="PS50830">
    <property type="entry name" value="TNASE_3"/>
    <property type="match status" value="1"/>
</dbReference>
<dbReference type="EMBL" id="JAMGBE010000001">
    <property type="protein sequence ID" value="MCL6729195.1"/>
    <property type="molecule type" value="Genomic_DNA"/>
</dbReference>
<dbReference type="SUPFAM" id="SSF50199">
    <property type="entry name" value="Staphylococcal nuclease"/>
    <property type="match status" value="1"/>
</dbReference>
<dbReference type="SUPFAM" id="SSF57783">
    <property type="entry name" value="Zinc beta-ribbon"/>
    <property type="match status" value="1"/>
</dbReference>
<dbReference type="InterPro" id="IPR016071">
    <property type="entry name" value="Staphylococal_nuclease_OB-fold"/>
</dbReference>
<keyword evidence="3" id="KW-0238">DNA-binding</keyword>
<dbReference type="Gene3D" id="2.40.50.90">
    <property type="match status" value="1"/>
</dbReference>
<reference evidence="3" key="1">
    <citation type="submission" date="2022-05" db="EMBL/GenBank/DDBJ databases">
        <authorList>
            <person name="Jo J.-H."/>
            <person name="Im W.-T."/>
        </authorList>
    </citation>
    <scope>NUCLEOTIDE SEQUENCE</scope>
    <source>
        <strain evidence="3">SE220</strain>
    </source>
</reference>
<accession>A0ABT0S018</accession>
<protein>
    <submittedName>
        <fullName evidence="3">Topoisomerase DNA-binding C4 zinc finger domain-containing protein</fullName>
    </submittedName>
</protein>
<sequence length="246" mass="28099">MLYAPEEPEADTIRVPVVRVFDGDGFLTRIRKVPGNSEIEATVRFGFTDAPELEQPGGYEARDFLSRLIEGQWLDLTILLKTNTSQIVDAYGRIVAVPYLRQERPADPAPASMISRLMRPTRKQSYFSRNIELEMVLNGWTWVLDRYCPDERYFEALEDAQRHRRGIWAADNNIHPWEFKKQRHVNRRRRQGRTASAPTPVSSASVGASCPSEGCDGRLVPRSGKFGEFYGCSRFPKCRFSRSAVP</sequence>
<organism evidence="3 4">
    <name type="scientific">Sphingomonas hankyongi</name>
    <dbReference type="NCBI Taxonomy" id="2908209"/>
    <lineage>
        <taxon>Bacteria</taxon>
        <taxon>Pseudomonadati</taxon>
        <taxon>Pseudomonadota</taxon>
        <taxon>Alphaproteobacteria</taxon>
        <taxon>Sphingomonadales</taxon>
        <taxon>Sphingomonadaceae</taxon>
        <taxon>Sphingomonas</taxon>
    </lineage>
</organism>
<keyword evidence="4" id="KW-1185">Reference proteome</keyword>
<evidence type="ECO:0000313" key="4">
    <source>
        <dbReference type="Proteomes" id="UP001165342"/>
    </source>
</evidence>
<dbReference type="Pfam" id="PF01396">
    <property type="entry name" value="Zn_ribbon_Top1"/>
    <property type="match status" value="1"/>
</dbReference>
<name>A0ABT0S018_9SPHN</name>
<dbReference type="Pfam" id="PF00565">
    <property type="entry name" value="SNase"/>
    <property type="match status" value="1"/>
</dbReference>
<dbReference type="Gene3D" id="3.30.65.10">
    <property type="entry name" value="Bacterial Topoisomerase I, domain 1"/>
    <property type="match status" value="1"/>
</dbReference>
<dbReference type="GO" id="GO:0003677">
    <property type="term" value="F:DNA binding"/>
    <property type="evidence" value="ECO:0007669"/>
    <property type="project" value="UniProtKB-KW"/>
</dbReference>
<dbReference type="InterPro" id="IPR013498">
    <property type="entry name" value="Topo_IA_Znf"/>
</dbReference>
<gene>
    <name evidence="3" type="ORF">LZ538_03880</name>
</gene>
<feature type="region of interest" description="Disordered" evidence="1">
    <location>
        <begin position="182"/>
        <end position="205"/>
    </location>
</feature>
<evidence type="ECO:0000259" key="2">
    <source>
        <dbReference type="PROSITE" id="PS50830"/>
    </source>
</evidence>
<proteinExistence type="predicted"/>